<feature type="region of interest" description="Disordered" evidence="1">
    <location>
        <begin position="80"/>
        <end position="111"/>
    </location>
</feature>
<comment type="caution">
    <text evidence="3">The sequence shown here is derived from an EMBL/GenBank/DDBJ whole genome shotgun (WGS) entry which is preliminary data.</text>
</comment>
<reference evidence="4" key="1">
    <citation type="submission" date="2024-07" db="EMBL/GenBank/DDBJ databases">
        <title>Two chromosome-level genome assemblies of Korean endemic species Abeliophyllum distichum and Forsythia ovata (Oleaceae).</title>
        <authorList>
            <person name="Jang H."/>
        </authorList>
    </citation>
    <scope>NUCLEOTIDE SEQUENCE [LARGE SCALE GENOMIC DNA]</scope>
</reference>
<dbReference type="Proteomes" id="UP001604336">
    <property type="component" value="Unassembled WGS sequence"/>
</dbReference>
<keyword evidence="2" id="KW-0732">Signal</keyword>
<gene>
    <name evidence="3" type="ORF">Adt_18445</name>
</gene>
<dbReference type="AlphaFoldDB" id="A0ABD1TJE3"/>
<sequence>MLVFLENHLESLIILSLILLHLLVTYTSPSTDERIIPTGWTDDDDDHNQWHKKWDWDDNNTKSPVPINMFHPPLTSFDTNQSTHSWKVQNPTTRSPSGSIDHLSPAEKVIN</sequence>
<accession>A0ABD1TJE3</accession>
<organism evidence="3 4">
    <name type="scientific">Abeliophyllum distichum</name>
    <dbReference type="NCBI Taxonomy" id="126358"/>
    <lineage>
        <taxon>Eukaryota</taxon>
        <taxon>Viridiplantae</taxon>
        <taxon>Streptophyta</taxon>
        <taxon>Embryophyta</taxon>
        <taxon>Tracheophyta</taxon>
        <taxon>Spermatophyta</taxon>
        <taxon>Magnoliopsida</taxon>
        <taxon>eudicotyledons</taxon>
        <taxon>Gunneridae</taxon>
        <taxon>Pentapetalae</taxon>
        <taxon>asterids</taxon>
        <taxon>lamiids</taxon>
        <taxon>Lamiales</taxon>
        <taxon>Oleaceae</taxon>
        <taxon>Forsythieae</taxon>
        <taxon>Abeliophyllum</taxon>
    </lineage>
</organism>
<evidence type="ECO:0000313" key="3">
    <source>
        <dbReference type="EMBL" id="KAL2512845.1"/>
    </source>
</evidence>
<name>A0ABD1TJE3_9LAMI</name>
<evidence type="ECO:0000256" key="1">
    <source>
        <dbReference type="SAM" id="MobiDB-lite"/>
    </source>
</evidence>
<feature type="compositionally biased region" description="Polar residues" evidence="1">
    <location>
        <begin position="80"/>
        <end position="98"/>
    </location>
</feature>
<keyword evidence="4" id="KW-1185">Reference proteome</keyword>
<evidence type="ECO:0000313" key="4">
    <source>
        <dbReference type="Proteomes" id="UP001604336"/>
    </source>
</evidence>
<protein>
    <submittedName>
        <fullName evidence="3">Uncharacterized protein</fullName>
    </submittedName>
</protein>
<feature type="chain" id="PRO_5044863963" evidence="2">
    <location>
        <begin position="30"/>
        <end position="111"/>
    </location>
</feature>
<evidence type="ECO:0000256" key="2">
    <source>
        <dbReference type="SAM" id="SignalP"/>
    </source>
</evidence>
<dbReference type="EMBL" id="JBFOLK010000005">
    <property type="protein sequence ID" value="KAL2512845.1"/>
    <property type="molecule type" value="Genomic_DNA"/>
</dbReference>
<feature type="signal peptide" evidence="2">
    <location>
        <begin position="1"/>
        <end position="29"/>
    </location>
</feature>
<proteinExistence type="predicted"/>